<accession>A0A839EAQ1</accession>
<dbReference type="Pfam" id="PF13672">
    <property type="entry name" value="PP2C_2"/>
    <property type="match status" value="1"/>
</dbReference>
<dbReference type="PROSITE" id="PS51746">
    <property type="entry name" value="PPM_2"/>
    <property type="match status" value="1"/>
</dbReference>
<dbReference type="InterPro" id="IPR001932">
    <property type="entry name" value="PPM-type_phosphatase-like_dom"/>
</dbReference>
<dbReference type="CDD" id="cd00143">
    <property type="entry name" value="PP2Cc"/>
    <property type="match status" value="1"/>
</dbReference>
<feature type="domain" description="PPM-type phosphatase" evidence="1">
    <location>
        <begin position="26"/>
        <end position="255"/>
    </location>
</feature>
<proteinExistence type="predicted"/>
<keyword evidence="2" id="KW-0378">Hydrolase</keyword>
<reference evidence="2 3" key="1">
    <citation type="submission" date="2020-07" db="EMBL/GenBank/DDBJ databases">
        <title>Sequencing the genomes of 1000 actinobacteria strains.</title>
        <authorList>
            <person name="Klenk H.-P."/>
        </authorList>
    </citation>
    <scope>NUCLEOTIDE SEQUENCE [LARGE SCALE GENOMIC DNA]</scope>
    <source>
        <strain evidence="2 3">DSM 19663</strain>
    </source>
</reference>
<dbReference type="GO" id="GO:0004722">
    <property type="term" value="F:protein serine/threonine phosphatase activity"/>
    <property type="evidence" value="ECO:0007669"/>
    <property type="project" value="UniProtKB-EC"/>
</dbReference>
<dbReference type="InterPro" id="IPR015655">
    <property type="entry name" value="PP2C"/>
</dbReference>
<dbReference type="AlphaFoldDB" id="A0A839EAQ1"/>
<dbReference type="RefSeq" id="WP_182489638.1">
    <property type="nucleotide sequence ID" value="NZ_BAAAOV010000002.1"/>
</dbReference>
<dbReference type="SMART" id="SM00332">
    <property type="entry name" value="PP2Cc"/>
    <property type="match status" value="1"/>
</dbReference>
<evidence type="ECO:0000313" key="2">
    <source>
        <dbReference type="EMBL" id="MBA8846788.1"/>
    </source>
</evidence>
<evidence type="ECO:0000313" key="3">
    <source>
        <dbReference type="Proteomes" id="UP000585905"/>
    </source>
</evidence>
<dbReference type="SMART" id="SM00331">
    <property type="entry name" value="PP2C_SIG"/>
    <property type="match status" value="1"/>
</dbReference>
<evidence type="ECO:0000259" key="1">
    <source>
        <dbReference type="PROSITE" id="PS51746"/>
    </source>
</evidence>
<sequence length="263" mass="28228">MTALGRSTVRHVVGLPHRGEVIELSWHGVTHTGYRRAANEDSYLADVPLFAVADGMGGHANGDRASDSVVRRLQAAVDGDFVTSDAIAEALRLATWDIHEIDEEDRGIGTTVTGVALTMHGGRPVLTVFNVGDSRVYSFIGNELRQVTTDHSMVQELVDSGQLAAAEADNHPEANVITRAVGFSTEPEIDFARIPLEPGMRLLLCSDGLTKEVPPERLRLHLAARLSARETANALVDAALAEGGRDNITIIVVDVVRAPDSID</sequence>
<protein>
    <submittedName>
        <fullName evidence="2">Protein phosphatase</fullName>
        <ecNumber evidence="2">3.1.3.16</ecNumber>
    </submittedName>
</protein>
<gene>
    <name evidence="2" type="ORF">FHX53_000352</name>
</gene>
<dbReference type="EC" id="3.1.3.16" evidence="2"/>
<dbReference type="Proteomes" id="UP000585905">
    <property type="component" value="Unassembled WGS sequence"/>
</dbReference>
<dbReference type="EMBL" id="JACGWX010000001">
    <property type="protein sequence ID" value="MBA8846788.1"/>
    <property type="molecule type" value="Genomic_DNA"/>
</dbReference>
<dbReference type="Gene3D" id="3.60.40.10">
    <property type="entry name" value="PPM-type phosphatase domain"/>
    <property type="match status" value="1"/>
</dbReference>
<organism evidence="2 3">
    <name type="scientific">Microcella alkalica</name>
    <dbReference type="NCBI Taxonomy" id="355930"/>
    <lineage>
        <taxon>Bacteria</taxon>
        <taxon>Bacillati</taxon>
        <taxon>Actinomycetota</taxon>
        <taxon>Actinomycetes</taxon>
        <taxon>Micrococcales</taxon>
        <taxon>Microbacteriaceae</taxon>
        <taxon>Microcella</taxon>
    </lineage>
</organism>
<comment type="caution">
    <text evidence="2">The sequence shown here is derived from an EMBL/GenBank/DDBJ whole genome shotgun (WGS) entry which is preliminary data.</text>
</comment>
<dbReference type="SUPFAM" id="SSF81606">
    <property type="entry name" value="PP2C-like"/>
    <property type="match status" value="1"/>
</dbReference>
<dbReference type="PANTHER" id="PTHR47992">
    <property type="entry name" value="PROTEIN PHOSPHATASE"/>
    <property type="match status" value="1"/>
</dbReference>
<keyword evidence="3" id="KW-1185">Reference proteome</keyword>
<dbReference type="InterPro" id="IPR036457">
    <property type="entry name" value="PPM-type-like_dom_sf"/>
</dbReference>
<name>A0A839EAQ1_9MICO</name>